<dbReference type="KEGG" id="hro:HELRODRAFT_182369"/>
<dbReference type="EnsemblMetazoa" id="HelroT182369">
    <property type="protein sequence ID" value="HelroP182369"/>
    <property type="gene ID" value="HelroG182369"/>
</dbReference>
<organism evidence="2 3">
    <name type="scientific">Helobdella robusta</name>
    <name type="common">Californian leech</name>
    <dbReference type="NCBI Taxonomy" id="6412"/>
    <lineage>
        <taxon>Eukaryota</taxon>
        <taxon>Metazoa</taxon>
        <taxon>Spiralia</taxon>
        <taxon>Lophotrochozoa</taxon>
        <taxon>Annelida</taxon>
        <taxon>Clitellata</taxon>
        <taxon>Hirudinea</taxon>
        <taxon>Rhynchobdellida</taxon>
        <taxon>Glossiphoniidae</taxon>
        <taxon>Helobdella</taxon>
    </lineage>
</organism>
<dbReference type="EMBL" id="KB097731">
    <property type="protein sequence ID" value="ESN91022.1"/>
    <property type="molecule type" value="Genomic_DNA"/>
</dbReference>
<dbReference type="InterPro" id="IPR015955">
    <property type="entry name" value="Lactate_DH/Glyco_Ohase_4_C"/>
</dbReference>
<evidence type="ECO:0000313" key="3">
    <source>
        <dbReference type="Proteomes" id="UP000015101"/>
    </source>
</evidence>
<name>T1FI42_HELRO</name>
<reference evidence="1 3" key="2">
    <citation type="journal article" date="2013" name="Nature">
        <title>Insights into bilaterian evolution from three spiralian genomes.</title>
        <authorList>
            <person name="Simakov O."/>
            <person name="Marletaz F."/>
            <person name="Cho S.J."/>
            <person name="Edsinger-Gonzales E."/>
            <person name="Havlak P."/>
            <person name="Hellsten U."/>
            <person name="Kuo D.H."/>
            <person name="Larsson T."/>
            <person name="Lv J."/>
            <person name="Arendt D."/>
            <person name="Savage R."/>
            <person name="Osoegawa K."/>
            <person name="de Jong P."/>
            <person name="Grimwood J."/>
            <person name="Chapman J.A."/>
            <person name="Shapiro H."/>
            <person name="Aerts A."/>
            <person name="Otillar R.P."/>
            <person name="Terry A.Y."/>
            <person name="Boore J.L."/>
            <person name="Grigoriev I.V."/>
            <person name="Lindberg D.R."/>
            <person name="Seaver E.C."/>
            <person name="Weisblat D.A."/>
            <person name="Putnam N.H."/>
            <person name="Rokhsar D.S."/>
        </authorList>
    </citation>
    <scope>NUCLEOTIDE SEQUENCE</scope>
</reference>
<dbReference type="Proteomes" id="UP000015101">
    <property type="component" value="Unassembled WGS sequence"/>
</dbReference>
<reference evidence="2" key="3">
    <citation type="submission" date="2015-06" db="UniProtKB">
        <authorList>
            <consortium name="EnsemblMetazoa"/>
        </authorList>
    </citation>
    <scope>IDENTIFICATION</scope>
</reference>
<dbReference type="RefSeq" id="XP_009030886.1">
    <property type="nucleotide sequence ID" value="XM_009032638.1"/>
</dbReference>
<dbReference type="GeneID" id="20208491"/>
<reference evidence="3" key="1">
    <citation type="submission" date="2012-12" db="EMBL/GenBank/DDBJ databases">
        <authorList>
            <person name="Hellsten U."/>
            <person name="Grimwood J."/>
            <person name="Chapman J.A."/>
            <person name="Shapiro H."/>
            <person name="Aerts A."/>
            <person name="Otillar R.P."/>
            <person name="Terry A.Y."/>
            <person name="Boore J.L."/>
            <person name="Simakov O."/>
            <person name="Marletaz F."/>
            <person name="Cho S.-J."/>
            <person name="Edsinger-Gonzales E."/>
            <person name="Havlak P."/>
            <person name="Kuo D.-H."/>
            <person name="Larsson T."/>
            <person name="Lv J."/>
            <person name="Arendt D."/>
            <person name="Savage R."/>
            <person name="Osoegawa K."/>
            <person name="de Jong P."/>
            <person name="Lindberg D.R."/>
            <person name="Seaver E.C."/>
            <person name="Weisblat D.A."/>
            <person name="Putnam N.H."/>
            <person name="Grigoriev I.V."/>
            <person name="Rokhsar D.S."/>
        </authorList>
    </citation>
    <scope>NUCLEOTIDE SEQUENCE</scope>
</reference>
<dbReference type="Gene3D" id="3.90.110.10">
    <property type="entry name" value="Lactate dehydrogenase/glycoside hydrolase, family 4, C-terminal"/>
    <property type="match status" value="1"/>
</dbReference>
<evidence type="ECO:0000313" key="1">
    <source>
        <dbReference type="EMBL" id="ESN91022.1"/>
    </source>
</evidence>
<dbReference type="AlphaFoldDB" id="T1FI42"/>
<keyword evidence="3" id="KW-1185">Reference proteome</keyword>
<dbReference type="SUPFAM" id="SSF56327">
    <property type="entry name" value="LDH C-terminal domain-like"/>
    <property type="match status" value="1"/>
</dbReference>
<gene>
    <name evidence="2" type="primary">20208491</name>
    <name evidence="1" type="ORF">HELRODRAFT_182369</name>
</gene>
<accession>T1FI42</accession>
<proteinExistence type="predicted"/>
<dbReference type="EMBL" id="AMQM01008165">
    <property type="status" value="NOT_ANNOTATED_CDS"/>
    <property type="molecule type" value="Genomic_DNA"/>
</dbReference>
<dbReference type="CTD" id="20208491"/>
<evidence type="ECO:0000313" key="2">
    <source>
        <dbReference type="EnsemblMetazoa" id="HelroP182369"/>
    </source>
</evidence>
<dbReference type="HOGENOM" id="CLU_1679860_0_0_1"/>
<protein>
    <submittedName>
        <fullName evidence="1 2">Uncharacterized protein</fullName>
    </submittedName>
</protein>
<sequence length="157" mass="17752">MVAGQVLNSVENSGEGIYNAMSMSNLAANFLKMWWSGSGNEGIYSVCIMSQNWYDVDYGIFFHFPVSFDKPGEYTVITDLSLTWDVQYNIRRIITAYIQHMVEALFKRATKVNTYIAALNTDKKNDATCEYPVAEFASDTIVDKYGTLDSRYGSILK</sequence>
<dbReference type="InParanoid" id="T1FI42"/>
<dbReference type="GO" id="GO:0016616">
    <property type="term" value="F:oxidoreductase activity, acting on the CH-OH group of donors, NAD or NADP as acceptor"/>
    <property type="evidence" value="ECO:0007669"/>
    <property type="project" value="InterPro"/>
</dbReference>